<dbReference type="Proteomes" id="UP001272242">
    <property type="component" value="Unassembled WGS sequence"/>
</dbReference>
<protein>
    <submittedName>
        <fullName evidence="2">Uncharacterized protein</fullName>
    </submittedName>
</protein>
<evidence type="ECO:0000256" key="1">
    <source>
        <dbReference type="SAM" id="MobiDB-lite"/>
    </source>
</evidence>
<proteinExistence type="predicted"/>
<comment type="caution">
    <text evidence="2">The sequence shown here is derived from an EMBL/GenBank/DDBJ whole genome shotgun (WGS) entry which is preliminary data.</text>
</comment>
<reference evidence="3" key="1">
    <citation type="journal article" date="2023" name="Mar. Drugs">
        <title>Gemmata algarum, a Novel Planctomycete Isolated from an Algal Mat, Displays Antimicrobial Activity.</title>
        <authorList>
            <person name="Kumar G."/>
            <person name="Kallscheuer N."/>
            <person name="Kashif M."/>
            <person name="Ahamad S."/>
            <person name="Jagadeeshwari U."/>
            <person name="Pannikurungottu S."/>
            <person name="Haufschild T."/>
            <person name="Kabuu M."/>
            <person name="Sasikala C."/>
            <person name="Jogler C."/>
            <person name="Ramana C."/>
        </authorList>
    </citation>
    <scope>NUCLEOTIDE SEQUENCE [LARGE SCALE GENOMIC DNA]</scope>
    <source>
        <strain evidence="3">JC673</strain>
    </source>
</reference>
<sequence>MDPDALVSYQLDEGSRLLLRLTEAGIEVTVAAWVQRAEDGRWLLLIALPIIDRQGFAAGITEVLSVLREREQTGITSDDLVAFGTKDPRATELLRTREQVSGRLFGRFQSTSLAGLPVREVYVYPERLETKLSESQQQLLIDLYAHSPLTLDALPYTEEMERMHRQFVQQTGTAVPIGDLFKALGNLRKRSRLPRKSPPQVEIESGSPTESV</sequence>
<evidence type="ECO:0000313" key="3">
    <source>
        <dbReference type="Proteomes" id="UP001272242"/>
    </source>
</evidence>
<gene>
    <name evidence="2" type="ORF">R5W23_002831</name>
</gene>
<accession>A0ABU5F5M6</accession>
<dbReference type="RefSeq" id="WP_320687949.1">
    <property type="nucleotide sequence ID" value="NZ_JAXBLV010000196.1"/>
</dbReference>
<dbReference type="EMBL" id="JAXBLV010000196">
    <property type="protein sequence ID" value="MDY3561553.1"/>
    <property type="molecule type" value="Genomic_DNA"/>
</dbReference>
<feature type="region of interest" description="Disordered" evidence="1">
    <location>
        <begin position="189"/>
        <end position="212"/>
    </location>
</feature>
<organism evidence="2 3">
    <name type="scientific">Gemmata algarum</name>
    <dbReference type="NCBI Taxonomy" id="2975278"/>
    <lineage>
        <taxon>Bacteria</taxon>
        <taxon>Pseudomonadati</taxon>
        <taxon>Planctomycetota</taxon>
        <taxon>Planctomycetia</taxon>
        <taxon>Gemmatales</taxon>
        <taxon>Gemmataceae</taxon>
        <taxon>Gemmata</taxon>
    </lineage>
</organism>
<name>A0ABU5F5M6_9BACT</name>
<keyword evidence="3" id="KW-1185">Reference proteome</keyword>
<evidence type="ECO:0000313" key="2">
    <source>
        <dbReference type="EMBL" id="MDY3561553.1"/>
    </source>
</evidence>